<dbReference type="Proteomes" id="UP000789702">
    <property type="component" value="Unassembled WGS sequence"/>
</dbReference>
<keyword evidence="2" id="KW-1185">Reference proteome</keyword>
<proteinExistence type="predicted"/>
<accession>A0ACA9K0V3</accession>
<dbReference type="EMBL" id="CAJVPU010000295">
    <property type="protein sequence ID" value="CAG8446062.1"/>
    <property type="molecule type" value="Genomic_DNA"/>
</dbReference>
<protein>
    <submittedName>
        <fullName evidence="1">17450_t:CDS:1</fullName>
    </submittedName>
</protein>
<comment type="caution">
    <text evidence="1">The sequence shown here is derived from an EMBL/GenBank/DDBJ whole genome shotgun (WGS) entry which is preliminary data.</text>
</comment>
<reference evidence="1" key="1">
    <citation type="submission" date="2021-06" db="EMBL/GenBank/DDBJ databases">
        <authorList>
            <person name="Kallberg Y."/>
            <person name="Tangrot J."/>
            <person name="Rosling A."/>
        </authorList>
    </citation>
    <scope>NUCLEOTIDE SEQUENCE</scope>
    <source>
        <strain evidence="1">IL203A</strain>
    </source>
</reference>
<organism evidence="1 2">
    <name type="scientific">Dentiscutata heterogama</name>
    <dbReference type="NCBI Taxonomy" id="1316150"/>
    <lineage>
        <taxon>Eukaryota</taxon>
        <taxon>Fungi</taxon>
        <taxon>Fungi incertae sedis</taxon>
        <taxon>Mucoromycota</taxon>
        <taxon>Glomeromycotina</taxon>
        <taxon>Glomeromycetes</taxon>
        <taxon>Diversisporales</taxon>
        <taxon>Gigasporaceae</taxon>
        <taxon>Dentiscutata</taxon>
    </lineage>
</organism>
<name>A0ACA9K0V3_9GLOM</name>
<feature type="non-terminal residue" evidence="1">
    <location>
        <position position="1"/>
    </location>
</feature>
<sequence>SDNIYKLLTTCYYQNNQLPKEFSKIVPEVAAKWNDTSGFVLSPISIEHDTKSDISTIAIIVKFTDSVKDNNIHNSKKETINNKASISNNNNIVPTSNQYDKFFTNILSDLDYLEN</sequence>
<feature type="non-terminal residue" evidence="1">
    <location>
        <position position="115"/>
    </location>
</feature>
<gene>
    <name evidence="1" type="ORF">DHETER_LOCUS567</name>
</gene>
<evidence type="ECO:0000313" key="1">
    <source>
        <dbReference type="EMBL" id="CAG8446062.1"/>
    </source>
</evidence>
<evidence type="ECO:0000313" key="2">
    <source>
        <dbReference type="Proteomes" id="UP000789702"/>
    </source>
</evidence>